<dbReference type="Proteomes" id="UP000540423">
    <property type="component" value="Unassembled WGS sequence"/>
</dbReference>
<evidence type="ECO:0000256" key="2">
    <source>
        <dbReference type="ARBA" id="ARBA00005551"/>
    </source>
</evidence>
<dbReference type="RefSeq" id="WP_185034110.1">
    <property type="nucleotide sequence ID" value="NZ_BNBN01000003.1"/>
</dbReference>
<gene>
    <name evidence="10" type="ORF">HNQ79_004704</name>
</gene>
<dbReference type="Gene3D" id="1.20.1530.20">
    <property type="match status" value="1"/>
</dbReference>
<comment type="caution">
    <text evidence="10">The sequence shown here is derived from an EMBL/GenBank/DDBJ whole genome shotgun (WGS) entry which is preliminary data.</text>
</comment>
<proteinExistence type="inferred from homology"/>
<evidence type="ECO:0000256" key="8">
    <source>
        <dbReference type="SAM" id="Phobius"/>
    </source>
</evidence>
<feature type="transmembrane region" description="Helical" evidence="8">
    <location>
        <begin position="174"/>
        <end position="197"/>
    </location>
</feature>
<organism evidence="10 11">
    <name type="scientific">Streptomyces candidus</name>
    <dbReference type="NCBI Taxonomy" id="67283"/>
    <lineage>
        <taxon>Bacteria</taxon>
        <taxon>Bacillati</taxon>
        <taxon>Actinomycetota</taxon>
        <taxon>Actinomycetes</taxon>
        <taxon>Kitasatosporales</taxon>
        <taxon>Streptomycetaceae</taxon>
        <taxon>Streptomyces</taxon>
    </lineage>
</organism>
<sequence length="447" mass="45822">MHHTTALLIELGAVILTLGIIGRLAGRIGLSPIPLYLLAGLAFGHGGLIPLKASEDFTAVGAEIGVILLLLLLGLEYSASELVTSLKTQYPSGIVDFLLNAVPGAVAALVLGWGAVGAVALAGVTWISSSGVIAKVMTDLGRLGNRETPVVLGILVMEDLAMAVYLPLLTAMLAGVGLAGGSITLLISLGTVGLVLYAALRHGRLISRAVSSDNPEMLLLVVLGLTVLVAGLAQQLQVSAAVGAFLVGIALSGEVAEGAHKLLAPLRDLFAAVFFVFFGLSTNPADIPPVLLPALLLALVTTLTKIGTGWYAARRAGIGRKGRLRAGGTLVARGEFSIVIAGLAVATEPRIGPIATAYVLILVVIGPLAARWTEPLFSRLQGMPGRRRKPPTAGPPSMEDMIAAETASPPPAEPLTGETPFRPDGPPSLPPRTPPQAAGTPPQAARS</sequence>
<evidence type="ECO:0000256" key="3">
    <source>
        <dbReference type="ARBA" id="ARBA00022448"/>
    </source>
</evidence>
<comment type="similarity">
    <text evidence="2">Belongs to the monovalent cation:proton antiporter 2 (CPA2) transporter (TC 2.A.37) family.</text>
</comment>
<dbReference type="AlphaFoldDB" id="A0A7X0HIK1"/>
<feature type="transmembrane region" description="Helical" evidence="8">
    <location>
        <begin position="324"/>
        <end position="345"/>
    </location>
</feature>
<comment type="subcellular location">
    <subcellularLocation>
        <location evidence="1">Membrane</location>
        <topology evidence="1">Multi-pass membrane protein</topology>
    </subcellularLocation>
</comment>
<evidence type="ECO:0000256" key="6">
    <source>
        <dbReference type="ARBA" id="ARBA00023136"/>
    </source>
</evidence>
<evidence type="ECO:0000259" key="9">
    <source>
        <dbReference type="Pfam" id="PF00999"/>
    </source>
</evidence>
<evidence type="ECO:0000256" key="5">
    <source>
        <dbReference type="ARBA" id="ARBA00022989"/>
    </source>
</evidence>
<name>A0A7X0HIK1_9ACTN</name>
<dbReference type="PANTHER" id="PTHR42751:SF6">
    <property type="entry name" value="CONSERVED INTEGRAL MEMBRANE TRANSPORT PROTEIN-RELATED"/>
    <property type="match status" value="1"/>
</dbReference>
<feature type="transmembrane region" description="Helical" evidence="8">
    <location>
        <begin position="291"/>
        <end position="312"/>
    </location>
</feature>
<dbReference type="GO" id="GO:0016020">
    <property type="term" value="C:membrane"/>
    <property type="evidence" value="ECO:0007669"/>
    <property type="project" value="UniProtKB-SubCell"/>
</dbReference>
<feature type="compositionally biased region" description="Low complexity" evidence="7">
    <location>
        <begin position="435"/>
        <end position="447"/>
    </location>
</feature>
<feature type="transmembrane region" description="Helical" evidence="8">
    <location>
        <begin position="268"/>
        <end position="285"/>
    </location>
</feature>
<feature type="compositionally biased region" description="Pro residues" evidence="7">
    <location>
        <begin position="423"/>
        <end position="434"/>
    </location>
</feature>
<feature type="region of interest" description="Disordered" evidence="7">
    <location>
        <begin position="381"/>
        <end position="447"/>
    </location>
</feature>
<feature type="transmembrane region" description="Helical" evidence="8">
    <location>
        <begin position="33"/>
        <end position="51"/>
    </location>
</feature>
<evidence type="ECO:0000256" key="7">
    <source>
        <dbReference type="SAM" id="MobiDB-lite"/>
    </source>
</evidence>
<evidence type="ECO:0000256" key="1">
    <source>
        <dbReference type="ARBA" id="ARBA00004141"/>
    </source>
</evidence>
<dbReference type="GO" id="GO:1902600">
    <property type="term" value="P:proton transmembrane transport"/>
    <property type="evidence" value="ECO:0007669"/>
    <property type="project" value="InterPro"/>
</dbReference>
<evidence type="ECO:0000313" key="11">
    <source>
        <dbReference type="Proteomes" id="UP000540423"/>
    </source>
</evidence>
<keyword evidence="5 8" id="KW-1133">Transmembrane helix</keyword>
<feature type="transmembrane region" description="Helical" evidence="8">
    <location>
        <begin position="217"/>
        <end position="233"/>
    </location>
</feature>
<dbReference type="Pfam" id="PF00999">
    <property type="entry name" value="Na_H_Exchanger"/>
    <property type="match status" value="1"/>
</dbReference>
<dbReference type="EMBL" id="JACHEM010000012">
    <property type="protein sequence ID" value="MBB6438200.1"/>
    <property type="molecule type" value="Genomic_DNA"/>
</dbReference>
<protein>
    <submittedName>
        <fullName evidence="10">CPA2 family monovalent cation:H+ antiporter-2</fullName>
    </submittedName>
</protein>
<feature type="transmembrane region" description="Helical" evidence="8">
    <location>
        <begin position="150"/>
        <end position="168"/>
    </location>
</feature>
<reference evidence="10 11" key="1">
    <citation type="submission" date="2020-08" db="EMBL/GenBank/DDBJ databases">
        <title>Genomic Encyclopedia of Type Strains, Phase IV (KMG-IV): sequencing the most valuable type-strain genomes for metagenomic binning, comparative biology and taxonomic classification.</title>
        <authorList>
            <person name="Goeker M."/>
        </authorList>
    </citation>
    <scope>NUCLEOTIDE SEQUENCE [LARGE SCALE GENOMIC DNA]</scope>
    <source>
        <strain evidence="10 11">DSM 40141</strain>
    </source>
</reference>
<feature type="transmembrane region" description="Helical" evidence="8">
    <location>
        <begin position="351"/>
        <end position="370"/>
    </location>
</feature>
<evidence type="ECO:0000313" key="10">
    <source>
        <dbReference type="EMBL" id="MBB6438200.1"/>
    </source>
</evidence>
<keyword evidence="6 8" id="KW-0472">Membrane</keyword>
<dbReference type="GO" id="GO:0015297">
    <property type="term" value="F:antiporter activity"/>
    <property type="evidence" value="ECO:0007669"/>
    <property type="project" value="InterPro"/>
</dbReference>
<keyword evidence="4 8" id="KW-0812">Transmembrane</keyword>
<keyword evidence="3" id="KW-0813">Transport</keyword>
<feature type="transmembrane region" description="Helical" evidence="8">
    <location>
        <begin position="57"/>
        <end position="75"/>
    </location>
</feature>
<dbReference type="PANTHER" id="PTHR42751">
    <property type="entry name" value="SODIUM/HYDROGEN EXCHANGER FAMILY/TRKA DOMAIN PROTEIN"/>
    <property type="match status" value="1"/>
</dbReference>
<keyword evidence="11" id="KW-1185">Reference proteome</keyword>
<feature type="domain" description="Cation/H+ exchanger transmembrane" evidence="9">
    <location>
        <begin position="15"/>
        <end position="369"/>
    </location>
</feature>
<evidence type="ECO:0000256" key="4">
    <source>
        <dbReference type="ARBA" id="ARBA00022692"/>
    </source>
</evidence>
<dbReference type="InterPro" id="IPR038770">
    <property type="entry name" value="Na+/solute_symporter_sf"/>
</dbReference>
<feature type="transmembrane region" description="Helical" evidence="8">
    <location>
        <begin position="6"/>
        <end position="26"/>
    </location>
</feature>
<dbReference type="InterPro" id="IPR006153">
    <property type="entry name" value="Cation/H_exchanger_TM"/>
</dbReference>
<accession>A0A7X0HIK1</accession>
<feature type="transmembrane region" description="Helical" evidence="8">
    <location>
        <begin position="239"/>
        <end position="256"/>
    </location>
</feature>